<dbReference type="PANTHER" id="PTHR13369">
    <property type="match status" value="1"/>
</dbReference>
<reference evidence="2 3" key="1">
    <citation type="journal article" date="2019" name="ISME J.">
        <title>Evolution in action: habitat transition from sediment to the pelagial leads to genome streamlining in Methylophilaceae.</title>
        <authorList>
            <person name="Salcher M."/>
            <person name="Schaefle D."/>
            <person name="Kaspar M."/>
            <person name="Neuenschwander S.M."/>
            <person name="Ghai R."/>
        </authorList>
    </citation>
    <scope>NUCLEOTIDE SEQUENCE [LARGE SCALE GENOMIC DNA]</scope>
    <source>
        <strain evidence="2 3">MMS-RI-1</strain>
    </source>
</reference>
<protein>
    <submittedName>
        <fullName evidence="2">SAM-dependent methyltransferase</fullName>
    </submittedName>
</protein>
<dbReference type="EMBL" id="CP040986">
    <property type="protein sequence ID" value="QDD13322.1"/>
    <property type="molecule type" value="Genomic_DNA"/>
</dbReference>
<dbReference type="AlphaFoldDB" id="A0AAE6KP76"/>
<dbReference type="SUPFAM" id="SSF53335">
    <property type="entry name" value="S-adenosyl-L-methionine-dependent methyltransferases"/>
    <property type="match status" value="1"/>
</dbReference>
<evidence type="ECO:0000259" key="1">
    <source>
        <dbReference type="Pfam" id="PF13679"/>
    </source>
</evidence>
<evidence type="ECO:0000313" key="3">
    <source>
        <dbReference type="Proteomes" id="UP000312102"/>
    </source>
</evidence>
<accession>A0AAE6KP76</accession>
<dbReference type="GO" id="GO:0008168">
    <property type="term" value="F:methyltransferase activity"/>
    <property type="evidence" value="ECO:0007669"/>
    <property type="project" value="UniProtKB-KW"/>
</dbReference>
<dbReference type="InterPro" id="IPR029063">
    <property type="entry name" value="SAM-dependent_MTases_sf"/>
</dbReference>
<keyword evidence="2" id="KW-0489">Methyltransferase</keyword>
<dbReference type="RefSeq" id="WP_139873255.1">
    <property type="nucleotide sequence ID" value="NZ_CP040985.1"/>
</dbReference>
<dbReference type="GO" id="GO:0005737">
    <property type="term" value="C:cytoplasm"/>
    <property type="evidence" value="ECO:0007669"/>
    <property type="project" value="TreeGrafter"/>
</dbReference>
<dbReference type="KEGG" id="mrk:FIT61_02435"/>
<dbReference type="Pfam" id="PF13679">
    <property type="entry name" value="Methyltransf_32"/>
    <property type="match status" value="1"/>
</dbReference>
<evidence type="ECO:0000313" key="2">
    <source>
        <dbReference type="EMBL" id="QDD13322.1"/>
    </source>
</evidence>
<dbReference type="InterPro" id="IPR025714">
    <property type="entry name" value="Methyltranfer_dom"/>
</dbReference>
<keyword evidence="3" id="KW-1185">Reference proteome</keyword>
<feature type="domain" description="Methyltransferase" evidence="1">
    <location>
        <begin position="34"/>
        <end position="173"/>
    </location>
</feature>
<proteinExistence type="predicted"/>
<keyword evidence="2" id="KW-0808">Transferase</keyword>
<organism evidence="2 3">
    <name type="scientific">Candidatus Methylopumilus rimovensis</name>
    <dbReference type="NCBI Taxonomy" id="2588535"/>
    <lineage>
        <taxon>Bacteria</taxon>
        <taxon>Pseudomonadati</taxon>
        <taxon>Pseudomonadota</taxon>
        <taxon>Betaproteobacteria</taxon>
        <taxon>Nitrosomonadales</taxon>
        <taxon>Methylophilaceae</taxon>
        <taxon>Candidatus Methylopumilus</taxon>
    </lineage>
</organism>
<dbReference type="Gene3D" id="3.40.50.150">
    <property type="entry name" value="Vaccinia Virus protein VP39"/>
    <property type="match status" value="1"/>
</dbReference>
<gene>
    <name evidence="2" type="ORF">FIT61_02435</name>
</gene>
<name>A0AAE6KP76_9PROT</name>
<dbReference type="Proteomes" id="UP000312102">
    <property type="component" value="Chromosome"/>
</dbReference>
<sequence length="273" mass="31448">MEDLKDIKPQQSIELLKALHILTRDGRMNQDSRRKLKQVYHLYQLIEPYLEKALAMNPHFTLVDHGAGKSYLGFILYDLFLKEKGGELYAIEHRSELIEKALALAKTLKFDRMHFFASDIKNSLEDSSLPNKVDIVTALHACDTATDDAIYFGLKKEAQYMVLIPCCQAEVSKTLRSEKSDQLKYTLSELWRHPIHTREFGSHLTNVLRCLLLEGMGYKVTVTELVGWEHSMKNELILAENIHQPKKIALDRLEEILATCHLESLKSRFLPII</sequence>
<dbReference type="GO" id="GO:0032259">
    <property type="term" value="P:methylation"/>
    <property type="evidence" value="ECO:0007669"/>
    <property type="project" value="UniProtKB-KW"/>
</dbReference>
<dbReference type="PANTHER" id="PTHR13369:SF3">
    <property type="entry name" value="METHYLTRANSFERASE DOMAIN-CONTAINING PROTEIN"/>
    <property type="match status" value="1"/>
</dbReference>